<dbReference type="OrthoDB" id="6228606at2759"/>
<reference evidence="3" key="1">
    <citation type="submission" date="2025-08" db="UniProtKB">
        <authorList>
            <consortium name="RefSeq"/>
        </authorList>
    </citation>
    <scope>IDENTIFICATION</scope>
</reference>
<dbReference type="GO" id="GO:0008270">
    <property type="term" value="F:zinc ion binding"/>
    <property type="evidence" value="ECO:0007669"/>
    <property type="project" value="InterPro"/>
</dbReference>
<dbReference type="SUPFAM" id="SSF50630">
    <property type="entry name" value="Acid proteases"/>
    <property type="match status" value="1"/>
</dbReference>
<dbReference type="InterPro" id="IPR021109">
    <property type="entry name" value="Peptidase_aspartic_dom_sf"/>
</dbReference>
<gene>
    <name evidence="3" type="primary">LOC129924723</name>
</gene>
<feature type="domain" description="CCHC-type" evidence="1">
    <location>
        <begin position="240"/>
        <end position="256"/>
    </location>
</feature>
<dbReference type="SUPFAM" id="SSF57756">
    <property type="entry name" value="Retrovirus zinc finger-like domains"/>
    <property type="match status" value="1"/>
</dbReference>
<dbReference type="PANTHER" id="PTHR37984:SF9">
    <property type="entry name" value="INTEGRASE CATALYTIC DOMAIN-CONTAINING PROTEIN"/>
    <property type="match status" value="1"/>
</dbReference>
<dbReference type="InterPro" id="IPR036875">
    <property type="entry name" value="Znf_CCHC_sf"/>
</dbReference>
<dbReference type="GO" id="GO:0003676">
    <property type="term" value="F:nucleic acid binding"/>
    <property type="evidence" value="ECO:0007669"/>
    <property type="project" value="InterPro"/>
</dbReference>
<evidence type="ECO:0000313" key="3">
    <source>
        <dbReference type="RefSeq" id="XP_055877197.1"/>
    </source>
</evidence>
<dbReference type="PANTHER" id="PTHR37984">
    <property type="entry name" value="PROTEIN CBG26694"/>
    <property type="match status" value="1"/>
</dbReference>
<feature type="domain" description="CCHC-type" evidence="1">
    <location>
        <begin position="220"/>
        <end position="236"/>
    </location>
</feature>
<dbReference type="Gene3D" id="2.40.70.10">
    <property type="entry name" value="Acid Proteases"/>
    <property type="match status" value="1"/>
</dbReference>
<name>A0A9W2ZQ90_BIOGL</name>
<dbReference type="Gene3D" id="4.10.60.10">
    <property type="entry name" value="Zinc finger, CCHC-type"/>
    <property type="match status" value="1"/>
</dbReference>
<dbReference type="Pfam" id="PF13975">
    <property type="entry name" value="gag-asp_proteas"/>
    <property type="match status" value="1"/>
</dbReference>
<evidence type="ECO:0000259" key="1">
    <source>
        <dbReference type="SMART" id="SM00343"/>
    </source>
</evidence>
<dbReference type="SMART" id="SM00343">
    <property type="entry name" value="ZnF_C2HC"/>
    <property type="match status" value="2"/>
</dbReference>
<accession>A0A9W2ZQ90</accession>
<dbReference type="GeneID" id="129924723"/>
<dbReference type="OMA" id="HTHEINA"/>
<keyword evidence="2" id="KW-1185">Reference proteome</keyword>
<dbReference type="Proteomes" id="UP001165740">
    <property type="component" value="Chromosome 2"/>
</dbReference>
<sequence length="442" mass="50317">MDRIFRPEKFDIEPTAPQAAEHWQHWYETFNNFISVVSVDNLDTKKLLINYISPAVYQMILDKETFDEAIQTLNGIYIQPKNEMFARHRLATCKQEQGQSIDAYMQKLRILSKDCNFKAVTAEQHREEAIRDSFINGLVSNSIRKRLLKKTVLSLKDAFEEARLLEHAYQHSLQYESSQQETNCAATTPTNSSASPLPNVTIPQSASNSHTHEINALASKCYFCGRVKHPRSRCPAREATCNQCFKKGHFQRVCKSRSSTVSAIATVQPLNLNKSTIPICINNVQLKALVDTGSCESYISTRISKKHKWQTCSSGNRIFMASTHLSRINQGHIYANIRLKNERYEGVKLSLLDNLFLCSDVILGLDFISLHQNLFIPFDGQKPSLCLSTLQPARVEAPNLFSNLSPNCTPVDTKSRRYSIPDRKFIEKEIQQLIKDEIIEPS</sequence>
<proteinExistence type="predicted"/>
<dbReference type="AlphaFoldDB" id="A0A9W2ZQ90"/>
<protein>
    <submittedName>
        <fullName evidence="3">Uncharacterized protein LOC129924723</fullName>
    </submittedName>
</protein>
<dbReference type="InterPro" id="IPR001878">
    <property type="entry name" value="Znf_CCHC"/>
</dbReference>
<dbReference type="CDD" id="cd00303">
    <property type="entry name" value="retropepsin_like"/>
    <property type="match status" value="1"/>
</dbReference>
<dbReference type="RefSeq" id="XP_055877197.1">
    <property type="nucleotide sequence ID" value="XM_056021222.1"/>
</dbReference>
<evidence type="ECO:0000313" key="2">
    <source>
        <dbReference type="Proteomes" id="UP001165740"/>
    </source>
</evidence>
<dbReference type="InterPro" id="IPR050951">
    <property type="entry name" value="Retrovirus_Pol_polyprotein"/>
</dbReference>
<organism evidence="2 3">
    <name type="scientific">Biomphalaria glabrata</name>
    <name type="common">Bloodfluke planorb</name>
    <name type="synonym">Freshwater snail</name>
    <dbReference type="NCBI Taxonomy" id="6526"/>
    <lineage>
        <taxon>Eukaryota</taxon>
        <taxon>Metazoa</taxon>
        <taxon>Spiralia</taxon>
        <taxon>Lophotrochozoa</taxon>
        <taxon>Mollusca</taxon>
        <taxon>Gastropoda</taxon>
        <taxon>Heterobranchia</taxon>
        <taxon>Euthyneura</taxon>
        <taxon>Panpulmonata</taxon>
        <taxon>Hygrophila</taxon>
        <taxon>Lymnaeoidea</taxon>
        <taxon>Planorbidae</taxon>
        <taxon>Biomphalaria</taxon>
    </lineage>
</organism>